<comment type="caution">
    <text evidence="1">The sequence shown here is derived from an EMBL/GenBank/DDBJ whole genome shotgun (WGS) entry which is preliminary data.</text>
</comment>
<proteinExistence type="predicted"/>
<protein>
    <recommendedName>
        <fullName evidence="3">Hexosyltransferase</fullName>
    </recommendedName>
</protein>
<accession>A0ABN9XPB2</accession>
<feature type="non-terminal residue" evidence="1">
    <location>
        <position position="1"/>
    </location>
</feature>
<organism evidence="1 2">
    <name type="scientific">Prorocentrum cordatum</name>
    <dbReference type="NCBI Taxonomy" id="2364126"/>
    <lineage>
        <taxon>Eukaryota</taxon>
        <taxon>Sar</taxon>
        <taxon>Alveolata</taxon>
        <taxon>Dinophyceae</taxon>
        <taxon>Prorocentrales</taxon>
        <taxon>Prorocentraceae</taxon>
        <taxon>Prorocentrum</taxon>
    </lineage>
</organism>
<reference evidence="1" key="1">
    <citation type="submission" date="2023-10" db="EMBL/GenBank/DDBJ databases">
        <authorList>
            <person name="Chen Y."/>
            <person name="Shah S."/>
            <person name="Dougan E. K."/>
            <person name="Thang M."/>
            <person name="Chan C."/>
        </authorList>
    </citation>
    <scope>NUCLEOTIDE SEQUENCE [LARGE SCALE GENOMIC DNA]</scope>
</reference>
<name>A0ABN9XPB2_9DINO</name>
<evidence type="ECO:0000313" key="2">
    <source>
        <dbReference type="Proteomes" id="UP001189429"/>
    </source>
</evidence>
<dbReference type="EMBL" id="CAUYUJ010020974">
    <property type="protein sequence ID" value="CAK0901750.1"/>
    <property type="molecule type" value="Genomic_DNA"/>
</dbReference>
<evidence type="ECO:0008006" key="3">
    <source>
        <dbReference type="Google" id="ProtNLM"/>
    </source>
</evidence>
<gene>
    <name evidence="1" type="ORF">PCOR1329_LOCUS78607</name>
</gene>
<evidence type="ECO:0000313" key="1">
    <source>
        <dbReference type="EMBL" id="CAK0901750.1"/>
    </source>
</evidence>
<dbReference type="Pfam" id="PF13578">
    <property type="entry name" value="Methyltransf_24"/>
    <property type="match status" value="1"/>
</dbReference>
<keyword evidence="2" id="KW-1185">Reference proteome</keyword>
<sequence>SSAARAFVGLAGPPCADRWGAAGRCAGYELRGLCHDGVAVAGLEANATEGCCACGRGGLREGCPGAASEARTLWAACLPQGAQPLARHARLPHGRAAAAGALRLRRASVRGDGGCWRQAPGARLPAREAFRAAEALLADSTSGARPDGLVEGLLPARHAADVAIAGMLGRCFGGPGPGALATARVVADGSAHVGVFTGQTSRHLLEGLPLLRLHCVGPYAAEDEHPEANGDVHKGCQNLSQSAASYIGGPLDMVFLDGSHCSEAVWGDLLSWAPYTRRIAGHDMNMASWGVAHAVIRWSAGRAVHLSADGVWYVDV</sequence>
<dbReference type="Proteomes" id="UP001189429">
    <property type="component" value="Unassembled WGS sequence"/>
</dbReference>